<dbReference type="InterPro" id="IPR001734">
    <property type="entry name" value="Na/solute_symporter"/>
</dbReference>
<keyword evidence="9" id="KW-0406">Ion transport</keyword>
<keyword evidence="6" id="KW-0769">Symport</keyword>
<evidence type="ECO:0000256" key="4">
    <source>
        <dbReference type="ARBA" id="ARBA00022475"/>
    </source>
</evidence>
<evidence type="ECO:0000256" key="8">
    <source>
        <dbReference type="ARBA" id="ARBA00023053"/>
    </source>
</evidence>
<evidence type="ECO:0000256" key="14">
    <source>
        <dbReference type="SAM" id="MobiDB-lite"/>
    </source>
</evidence>
<comment type="similarity">
    <text evidence="2 13">Belongs to the sodium:solute symporter (SSF) (TC 2.A.21) family.</text>
</comment>
<dbReference type="EMBL" id="FONT01000002">
    <property type="protein sequence ID" value="SFE53441.1"/>
    <property type="molecule type" value="Genomic_DNA"/>
</dbReference>
<keyword evidence="8" id="KW-0915">Sodium</keyword>
<evidence type="ECO:0000256" key="1">
    <source>
        <dbReference type="ARBA" id="ARBA00004651"/>
    </source>
</evidence>
<comment type="catalytic activity">
    <reaction evidence="12">
        <text>L-proline(in) + Na(+)(in) = L-proline(out) + Na(+)(out)</text>
        <dbReference type="Rhea" id="RHEA:28967"/>
        <dbReference type="ChEBI" id="CHEBI:29101"/>
        <dbReference type="ChEBI" id="CHEBI:60039"/>
    </reaction>
</comment>
<evidence type="ECO:0000256" key="13">
    <source>
        <dbReference type="RuleBase" id="RU362091"/>
    </source>
</evidence>
<accession>A0A1I2BBA6</accession>
<feature type="transmembrane region" description="Helical" evidence="15">
    <location>
        <begin position="77"/>
        <end position="95"/>
    </location>
</feature>
<dbReference type="GO" id="GO:0005886">
    <property type="term" value="C:plasma membrane"/>
    <property type="evidence" value="ECO:0007669"/>
    <property type="project" value="UniProtKB-SubCell"/>
</dbReference>
<keyword evidence="11" id="KW-0739">Sodium transport</keyword>
<feature type="compositionally biased region" description="Basic and acidic residues" evidence="14">
    <location>
        <begin position="500"/>
        <end position="515"/>
    </location>
</feature>
<feature type="transmembrane region" description="Helical" evidence="15">
    <location>
        <begin position="46"/>
        <end position="65"/>
    </location>
</feature>
<dbReference type="GO" id="GO:0015293">
    <property type="term" value="F:symporter activity"/>
    <property type="evidence" value="ECO:0007669"/>
    <property type="project" value="UniProtKB-KW"/>
</dbReference>
<keyword evidence="10 15" id="KW-0472">Membrane</keyword>
<feature type="transmembrane region" description="Helical" evidence="15">
    <location>
        <begin position="239"/>
        <end position="257"/>
    </location>
</feature>
<sequence length="515" mass="55699">MDALRTYMWVGFALFLVVMMLLGYVSARKTKNVSDFAIGGGNLGPYVLGLSFAATYFSAATFLGYPGWSHEWGYSNLWLFLAMMAGGPIGVLMVAKKARKLNTTQKSLSLPDWLGDFYNSDFLRVGTGLILLFNLFYIAAQFAAGARIFEYMLGLSYTTGLVIIAVIVVIYVFAGGAFADVYTDAVQAVLMAIAGTAVFVSGIIIFWDGSITATFSGITSNLASQDGNLTRVFNPDSTYFYSMIAVSGAVIIQWAFASAPQLFNKVLGLKNERDMGKMILTYVVTTALCLVVFFGGIYSRMGLGDQVSASDLALMEYVVWAAPAIVAAFMGVVILAAAMSTTDGLFVVLSTVFANDIYRKVLVKRGIIKADEEKVNRISLWISRVAVVAVGLAAFLIVLQPPQYMGDVMWIGISGVAAGTMGPILYAVFGKKRASPRAAEISMVVGLVSYFVIYFGGIEPSTMAAGAWSTLIGIGTMLLLVKLLKSPPAQTLEEREEEQTDYHSYEARDTMVRSE</sequence>
<feature type="transmembrane region" description="Helical" evidence="15">
    <location>
        <begin position="186"/>
        <end position="207"/>
    </location>
</feature>
<feature type="transmembrane region" description="Helical" evidence="15">
    <location>
        <begin position="278"/>
        <end position="297"/>
    </location>
</feature>
<dbReference type="STRING" id="930128.SAMN05192532_102202"/>
<evidence type="ECO:0000313" key="16">
    <source>
        <dbReference type="EMBL" id="SFE53441.1"/>
    </source>
</evidence>
<dbReference type="PANTHER" id="PTHR48086:SF3">
    <property type="entry name" value="SODIUM_PROLINE SYMPORTER"/>
    <property type="match status" value="1"/>
</dbReference>
<keyword evidence="17" id="KW-1185">Reference proteome</keyword>
<dbReference type="GO" id="GO:0006814">
    <property type="term" value="P:sodium ion transport"/>
    <property type="evidence" value="ECO:0007669"/>
    <property type="project" value="UniProtKB-KW"/>
</dbReference>
<dbReference type="Gene3D" id="1.20.1730.10">
    <property type="entry name" value="Sodium/glucose cotransporter"/>
    <property type="match status" value="1"/>
</dbReference>
<organism evidence="16 17">
    <name type="scientific">Alteribacillus iranensis</name>
    <dbReference type="NCBI Taxonomy" id="930128"/>
    <lineage>
        <taxon>Bacteria</taxon>
        <taxon>Bacillati</taxon>
        <taxon>Bacillota</taxon>
        <taxon>Bacilli</taxon>
        <taxon>Bacillales</taxon>
        <taxon>Bacillaceae</taxon>
        <taxon>Alteribacillus</taxon>
    </lineage>
</organism>
<keyword evidence="3" id="KW-0813">Transport</keyword>
<feature type="transmembrane region" description="Helical" evidence="15">
    <location>
        <begin position="155"/>
        <end position="174"/>
    </location>
</feature>
<feature type="transmembrane region" description="Helical" evidence="15">
    <location>
        <begin position="129"/>
        <end position="149"/>
    </location>
</feature>
<feature type="transmembrane region" description="Helical" evidence="15">
    <location>
        <begin position="317"/>
        <end position="338"/>
    </location>
</feature>
<dbReference type="PROSITE" id="PS50283">
    <property type="entry name" value="NA_SOLUT_SYMP_3"/>
    <property type="match status" value="1"/>
</dbReference>
<evidence type="ECO:0000256" key="3">
    <source>
        <dbReference type="ARBA" id="ARBA00022448"/>
    </source>
</evidence>
<comment type="subcellular location">
    <subcellularLocation>
        <location evidence="1">Cell membrane</location>
        <topology evidence="1">Multi-pass membrane protein</topology>
    </subcellularLocation>
</comment>
<keyword evidence="4" id="KW-1003">Cell membrane</keyword>
<feature type="transmembrane region" description="Helical" evidence="15">
    <location>
        <begin position="410"/>
        <end position="429"/>
    </location>
</feature>
<protein>
    <submittedName>
        <fullName evidence="16">Sodium/proline symporter</fullName>
    </submittedName>
</protein>
<reference evidence="16 17" key="1">
    <citation type="submission" date="2016-10" db="EMBL/GenBank/DDBJ databases">
        <authorList>
            <person name="de Groot N.N."/>
        </authorList>
    </citation>
    <scope>NUCLEOTIDE SEQUENCE [LARGE SCALE GENOMIC DNA]</scope>
    <source>
        <strain evidence="16 17">DSM 23995</strain>
    </source>
</reference>
<feature type="region of interest" description="Disordered" evidence="14">
    <location>
        <begin position="491"/>
        <end position="515"/>
    </location>
</feature>
<evidence type="ECO:0000256" key="15">
    <source>
        <dbReference type="SAM" id="Phobius"/>
    </source>
</evidence>
<dbReference type="InterPro" id="IPR050277">
    <property type="entry name" value="Sodium:Solute_Symporter"/>
</dbReference>
<dbReference type="Pfam" id="PF00474">
    <property type="entry name" value="SSF"/>
    <property type="match status" value="1"/>
</dbReference>
<proteinExistence type="inferred from homology"/>
<dbReference type="RefSeq" id="WP_091658424.1">
    <property type="nucleotide sequence ID" value="NZ_FONT01000002.1"/>
</dbReference>
<evidence type="ECO:0000256" key="2">
    <source>
        <dbReference type="ARBA" id="ARBA00006434"/>
    </source>
</evidence>
<evidence type="ECO:0000256" key="9">
    <source>
        <dbReference type="ARBA" id="ARBA00023065"/>
    </source>
</evidence>
<dbReference type="InterPro" id="IPR038377">
    <property type="entry name" value="Na/Glc_symporter_sf"/>
</dbReference>
<evidence type="ECO:0000256" key="11">
    <source>
        <dbReference type="ARBA" id="ARBA00023201"/>
    </source>
</evidence>
<evidence type="ECO:0000313" key="17">
    <source>
        <dbReference type="Proteomes" id="UP000199516"/>
    </source>
</evidence>
<evidence type="ECO:0000256" key="5">
    <source>
        <dbReference type="ARBA" id="ARBA00022692"/>
    </source>
</evidence>
<keyword evidence="5 15" id="KW-0812">Transmembrane</keyword>
<feature type="transmembrane region" description="Helical" evidence="15">
    <location>
        <begin position="464"/>
        <end position="484"/>
    </location>
</feature>
<name>A0A1I2BBA6_9BACI</name>
<dbReference type="AlphaFoldDB" id="A0A1I2BBA6"/>
<evidence type="ECO:0000256" key="12">
    <source>
        <dbReference type="ARBA" id="ARBA00033708"/>
    </source>
</evidence>
<gene>
    <name evidence="16" type="ORF">SAMN05192532_102202</name>
</gene>
<keyword evidence="7 15" id="KW-1133">Transmembrane helix</keyword>
<feature type="transmembrane region" description="Helical" evidence="15">
    <location>
        <begin position="378"/>
        <end position="398"/>
    </location>
</feature>
<feature type="transmembrane region" description="Helical" evidence="15">
    <location>
        <begin position="441"/>
        <end position="458"/>
    </location>
</feature>
<evidence type="ECO:0000256" key="7">
    <source>
        <dbReference type="ARBA" id="ARBA00022989"/>
    </source>
</evidence>
<evidence type="ECO:0000256" key="10">
    <source>
        <dbReference type="ARBA" id="ARBA00023136"/>
    </source>
</evidence>
<evidence type="ECO:0000256" key="6">
    <source>
        <dbReference type="ARBA" id="ARBA00022847"/>
    </source>
</evidence>
<dbReference type="PANTHER" id="PTHR48086">
    <property type="entry name" value="SODIUM/PROLINE SYMPORTER-RELATED"/>
    <property type="match status" value="1"/>
</dbReference>
<dbReference type="Proteomes" id="UP000199516">
    <property type="component" value="Unassembled WGS sequence"/>
</dbReference>
<feature type="transmembrane region" description="Helical" evidence="15">
    <location>
        <begin position="6"/>
        <end position="25"/>
    </location>
</feature>
<dbReference type="OrthoDB" id="9810181at2"/>